<dbReference type="Pfam" id="PF04519">
    <property type="entry name" value="Bactofilin"/>
    <property type="match status" value="1"/>
</dbReference>
<name>A0A975AT53_9GAMM</name>
<dbReference type="Proteomes" id="UP000639274">
    <property type="component" value="Chromosome"/>
</dbReference>
<keyword evidence="3" id="KW-1185">Reference proteome</keyword>
<dbReference type="KEGG" id="lsf:I8J32_006180"/>
<gene>
    <name evidence="2" type="ORF">I8J32_006180</name>
</gene>
<evidence type="ECO:0000313" key="3">
    <source>
        <dbReference type="Proteomes" id="UP000639274"/>
    </source>
</evidence>
<comment type="similarity">
    <text evidence="1">Belongs to the bactofilin family.</text>
</comment>
<organism evidence="2 3">
    <name type="scientific">Agrilutibacter solisilvae</name>
    <dbReference type="NCBI Taxonomy" id="2763317"/>
    <lineage>
        <taxon>Bacteria</taxon>
        <taxon>Pseudomonadati</taxon>
        <taxon>Pseudomonadota</taxon>
        <taxon>Gammaproteobacteria</taxon>
        <taxon>Lysobacterales</taxon>
        <taxon>Lysobacteraceae</taxon>
        <taxon>Agrilutibacter</taxon>
    </lineage>
</organism>
<dbReference type="RefSeq" id="WP_200616155.1">
    <property type="nucleotide sequence ID" value="NZ_CP071518.1"/>
</dbReference>
<dbReference type="PANTHER" id="PTHR35024">
    <property type="entry name" value="HYPOTHETICAL CYTOSOLIC PROTEIN"/>
    <property type="match status" value="1"/>
</dbReference>
<dbReference type="EMBL" id="CP071518">
    <property type="protein sequence ID" value="QSX79447.1"/>
    <property type="molecule type" value="Genomic_DNA"/>
</dbReference>
<reference evidence="2 3" key="1">
    <citation type="submission" date="2021-03" db="EMBL/GenBank/DDBJ databases">
        <title>Lysobacter sp. nov. isolated from soil of gangwondo yeongwol, south Korea.</title>
        <authorList>
            <person name="Kim K.R."/>
            <person name="Kim K.H."/>
            <person name="Jeon C.O."/>
        </authorList>
    </citation>
    <scope>NUCLEOTIDE SEQUENCE [LARGE SCALE GENOMIC DNA]</scope>
    <source>
        <strain evidence="2 3">R19</strain>
    </source>
</reference>
<evidence type="ECO:0000256" key="1">
    <source>
        <dbReference type="ARBA" id="ARBA00044755"/>
    </source>
</evidence>
<evidence type="ECO:0000313" key="2">
    <source>
        <dbReference type="EMBL" id="QSX79447.1"/>
    </source>
</evidence>
<proteinExistence type="inferred from homology"/>
<protein>
    <submittedName>
        <fullName evidence="2">Polymer-forming cytoskeletal protein</fullName>
    </submittedName>
</protein>
<dbReference type="AlphaFoldDB" id="A0A975AT53"/>
<dbReference type="InterPro" id="IPR007607">
    <property type="entry name" value="BacA/B"/>
</dbReference>
<dbReference type="PANTHER" id="PTHR35024:SF4">
    <property type="entry name" value="POLYMER-FORMING CYTOSKELETAL PROTEIN"/>
    <property type="match status" value="1"/>
</dbReference>
<accession>A0A975AT53</accession>
<sequence>MFKNNKKSTVQPGQVDTLIGRHSVVRGDLHFAGGLYIEGRVIGKVIAIDGEAAVVTVAESGIVEGELRAPTVVIDGTLAGDAHGERVELQPHARVQGNVHYDVVEMAAGATLTGRLIHAGSVTVAQAMSDNVVELVAAG</sequence>